<gene>
    <name evidence="2" type="ORF">HNY73_013221</name>
</gene>
<accession>A0A8T0EY47</accession>
<comment type="caution">
    <text evidence="2">The sequence shown here is derived from an EMBL/GenBank/DDBJ whole genome shotgun (WGS) entry which is preliminary data.</text>
</comment>
<keyword evidence="3" id="KW-1185">Reference proteome</keyword>
<reference evidence="2" key="2">
    <citation type="submission" date="2020-06" db="EMBL/GenBank/DDBJ databases">
        <authorList>
            <person name="Sheffer M."/>
        </authorList>
    </citation>
    <scope>NUCLEOTIDE SEQUENCE</scope>
</reference>
<organism evidence="2 3">
    <name type="scientific">Argiope bruennichi</name>
    <name type="common">Wasp spider</name>
    <name type="synonym">Aranea bruennichi</name>
    <dbReference type="NCBI Taxonomy" id="94029"/>
    <lineage>
        <taxon>Eukaryota</taxon>
        <taxon>Metazoa</taxon>
        <taxon>Ecdysozoa</taxon>
        <taxon>Arthropoda</taxon>
        <taxon>Chelicerata</taxon>
        <taxon>Arachnida</taxon>
        <taxon>Araneae</taxon>
        <taxon>Araneomorphae</taxon>
        <taxon>Entelegynae</taxon>
        <taxon>Araneoidea</taxon>
        <taxon>Araneidae</taxon>
        <taxon>Argiope</taxon>
    </lineage>
</organism>
<dbReference type="Proteomes" id="UP000807504">
    <property type="component" value="Unassembled WGS sequence"/>
</dbReference>
<sequence length="88" mass="10047">MHQRQPGKRASLGDPASNPEDESSRPWTGSKLIPRPAARLKSNSCYYRFGKLLLRGHGQIERKRLILFDGDWKPRAVEFGASKKTLQR</sequence>
<protein>
    <submittedName>
        <fullName evidence="2">Uncharacterized protein</fullName>
    </submittedName>
</protein>
<reference evidence="2" key="1">
    <citation type="journal article" date="2020" name="bioRxiv">
        <title>Chromosome-level reference genome of the European wasp spider Argiope bruennichi: a resource for studies on range expansion and evolutionary adaptation.</title>
        <authorList>
            <person name="Sheffer M.M."/>
            <person name="Hoppe A."/>
            <person name="Krehenwinkel H."/>
            <person name="Uhl G."/>
            <person name="Kuss A.W."/>
            <person name="Jensen L."/>
            <person name="Jensen C."/>
            <person name="Gillespie R.G."/>
            <person name="Hoff K.J."/>
            <person name="Prost S."/>
        </authorList>
    </citation>
    <scope>NUCLEOTIDE SEQUENCE</scope>
</reference>
<name>A0A8T0EY47_ARGBR</name>
<dbReference type="AlphaFoldDB" id="A0A8T0EY47"/>
<dbReference type="EMBL" id="JABXBU010001863">
    <property type="protein sequence ID" value="KAF8783000.1"/>
    <property type="molecule type" value="Genomic_DNA"/>
</dbReference>
<evidence type="ECO:0000256" key="1">
    <source>
        <dbReference type="SAM" id="MobiDB-lite"/>
    </source>
</evidence>
<feature type="region of interest" description="Disordered" evidence="1">
    <location>
        <begin position="1"/>
        <end position="35"/>
    </location>
</feature>
<evidence type="ECO:0000313" key="2">
    <source>
        <dbReference type="EMBL" id="KAF8783000.1"/>
    </source>
</evidence>
<proteinExistence type="predicted"/>
<evidence type="ECO:0000313" key="3">
    <source>
        <dbReference type="Proteomes" id="UP000807504"/>
    </source>
</evidence>